<reference evidence="1" key="1">
    <citation type="journal article" date="2020" name="Fungal Divers.">
        <title>Resolving the Mortierellaceae phylogeny through synthesis of multi-gene phylogenetics and phylogenomics.</title>
        <authorList>
            <person name="Vandepol N."/>
            <person name="Liber J."/>
            <person name="Desiro A."/>
            <person name="Na H."/>
            <person name="Kennedy M."/>
            <person name="Barry K."/>
            <person name="Grigoriev I.V."/>
            <person name="Miller A.N."/>
            <person name="O'Donnell K."/>
            <person name="Stajich J.E."/>
            <person name="Bonito G."/>
        </authorList>
    </citation>
    <scope>NUCLEOTIDE SEQUENCE</scope>
    <source>
        <strain evidence="1">NRRL 2769</strain>
    </source>
</reference>
<protein>
    <submittedName>
        <fullName evidence="1">Uncharacterized protein</fullName>
    </submittedName>
</protein>
<proteinExistence type="predicted"/>
<dbReference type="AlphaFoldDB" id="A0A9P6MG51"/>
<organism evidence="1 2">
    <name type="scientific">Entomortierella chlamydospora</name>
    <dbReference type="NCBI Taxonomy" id="101097"/>
    <lineage>
        <taxon>Eukaryota</taxon>
        <taxon>Fungi</taxon>
        <taxon>Fungi incertae sedis</taxon>
        <taxon>Mucoromycota</taxon>
        <taxon>Mortierellomycotina</taxon>
        <taxon>Mortierellomycetes</taxon>
        <taxon>Mortierellales</taxon>
        <taxon>Mortierellaceae</taxon>
        <taxon>Entomortierella</taxon>
    </lineage>
</organism>
<evidence type="ECO:0000313" key="2">
    <source>
        <dbReference type="Proteomes" id="UP000703661"/>
    </source>
</evidence>
<evidence type="ECO:0000313" key="1">
    <source>
        <dbReference type="EMBL" id="KAF9998502.1"/>
    </source>
</evidence>
<dbReference type="Proteomes" id="UP000703661">
    <property type="component" value="Unassembled WGS sequence"/>
</dbReference>
<sequence length="131" mass="14916">MYGITVSRNNTHDFGRVLAKLENFEILDSSFADLPEAPEQFRNMKSLVLSLEANVSLETQISWIAKHPQLKYLGWFPVLSFDNRAMDDLAHRAATGTWPNLQSLHLRSTASDKQVSRLIKGMDQDIGHFKE</sequence>
<accession>A0A9P6MG51</accession>
<keyword evidence="2" id="KW-1185">Reference proteome</keyword>
<dbReference type="EMBL" id="JAAAID010003361">
    <property type="protein sequence ID" value="KAF9998502.1"/>
    <property type="molecule type" value="Genomic_DNA"/>
</dbReference>
<name>A0A9P6MG51_9FUNG</name>
<dbReference type="InterPro" id="IPR032675">
    <property type="entry name" value="LRR_dom_sf"/>
</dbReference>
<gene>
    <name evidence="1" type="ORF">BGZ80_006773</name>
</gene>
<dbReference type="Gene3D" id="3.80.10.10">
    <property type="entry name" value="Ribonuclease Inhibitor"/>
    <property type="match status" value="1"/>
</dbReference>
<comment type="caution">
    <text evidence="1">The sequence shown here is derived from an EMBL/GenBank/DDBJ whole genome shotgun (WGS) entry which is preliminary data.</text>
</comment>